<gene>
    <name evidence="1" type="ORF">KQ910_12810</name>
</gene>
<sequence length="60" mass="6925">MQDFVRQKNIENFRKQLAGDQLDAAQRRFAERMLAEELAKFDGPRIPRFKEKDDPGGSAS</sequence>
<reference evidence="1 2" key="1">
    <citation type="submission" date="2021-06" db="EMBL/GenBank/DDBJ databases">
        <authorList>
            <person name="Lee D.H."/>
        </authorList>
    </citation>
    <scope>NUCLEOTIDE SEQUENCE [LARGE SCALE GENOMIC DNA]</scope>
    <source>
        <strain evidence="1 2">MMS21-HV4-11</strain>
    </source>
</reference>
<organism evidence="1 2">
    <name type="scientific">Reyranella humidisoli</name>
    <dbReference type="NCBI Taxonomy" id="2849149"/>
    <lineage>
        <taxon>Bacteria</taxon>
        <taxon>Pseudomonadati</taxon>
        <taxon>Pseudomonadota</taxon>
        <taxon>Alphaproteobacteria</taxon>
        <taxon>Hyphomicrobiales</taxon>
        <taxon>Reyranellaceae</taxon>
        <taxon>Reyranella</taxon>
    </lineage>
</organism>
<comment type="caution">
    <text evidence="1">The sequence shown here is derived from an EMBL/GenBank/DDBJ whole genome shotgun (WGS) entry which is preliminary data.</text>
</comment>
<dbReference type="EMBL" id="JAHOPB010000001">
    <property type="protein sequence ID" value="MBU8874648.1"/>
    <property type="molecule type" value="Genomic_DNA"/>
</dbReference>
<name>A0ABS6IK40_9HYPH</name>
<accession>A0ABS6IK40</accession>
<evidence type="ECO:0000313" key="1">
    <source>
        <dbReference type="EMBL" id="MBU8874648.1"/>
    </source>
</evidence>
<dbReference type="Proteomes" id="UP000727907">
    <property type="component" value="Unassembled WGS sequence"/>
</dbReference>
<dbReference type="RefSeq" id="WP_216960554.1">
    <property type="nucleotide sequence ID" value="NZ_JAHOPB010000001.1"/>
</dbReference>
<proteinExistence type="predicted"/>
<protein>
    <submittedName>
        <fullName evidence="1">Uncharacterized protein</fullName>
    </submittedName>
</protein>
<evidence type="ECO:0000313" key="2">
    <source>
        <dbReference type="Proteomes" id="UP000727907"/>
    </source>
</evidence>
<keyword evidence="2" id="KW-1185">Reference proteome</keyword>